<evidence type="ECO:0000256" key="5">
    <source>
        <dbReference type="HAMAP-Rule" id="MF_00527"/>
    </source>
</evidence>
<dbReference type="HAMAP" id="MF_00527">
    <property type="entry name" value="3MGH"/>
    <property type="match status" value="1"/>
</dbReference>
<organism evidence="6 7">
    <name type="scientific">Prochlorococcus marinus CUG1433</name>
    <dbReference type="NCBI Taxonomy" id="2774506"/>
    <lineage>
        <taxon>Bacteria</taxon>
        <taxon>Bacillati</taxon>
        <taxon>Cyanobacteriota</taxon>
        <taxon>Cyanophyceae</taxon>
        <taxon>Synechococcales</taxon>
        <taxon>Prochlorococcaceae</taxon>
        <taxon>Prochlorococcus</taxon>
    </lineage>
</organism>
<dbReference type="AlphaFoldDB" id="A0A9D9G332"/>
<protein>
    <recommendedName>
        <fullName evidence="5">Putative 3-methyladenine DNA glycosylase</fullName>
        <ecNumber evidence="5">3.2.2.-</ecNumber>
    </recommendedName>
</protein>
<dbReference type="EC" id="3.2.2.-" evidence="5"/>
<dbReference type="EMBL" id="JAEPLN010000001">
    <property type="protein sequence ID" value="MBO6971073.1"/>
    <property type="molecule type" value="Genomic_DNA"/>
</dbReference>
<evidence type="ECO:0000256" key="2">
    <source>
        <dbReference type="ARBA" id="ARBA00022763"/>
    </source>
</evidence>
<dbReference type="Gene3D" id="3.10.300.10">
    <property type="entry name" value="Methylpurine-DNA glycosylase (MPG)"/>
    <property type="match status" value="2"/>
</dbReference>
<dbReference type="CDD" id="cd00540">
    <property type="entry name" value="AAG"/>
    <property type="match status" value="1"/>
</dbReference>
<keyword evidence="2 5" id="KW-0227">DNA damage</keyword>
<proteinExistence type="inferred from homology"/>
<dbReference type="PANTHER" id="PTHR10429:SF0">
    <property type="entry name" value="DNA-3-METHYLADENINE GLYCOSYLASE"/>
    <property type="match status" value="1"/>
</dbReference>
<evidence type="ECO:0000313" key="7">
    <source>
        <dbReference type="Proteomes" id="UP000668060"/>
    </source>
</evidence>
<comment type="caution">
    <text evidence="6">The sequence shown here is derived from an EMBL/GenBank/DDBJ whole genome shotgun (WGS) entry which is preliminary data.</text>
</comment>
<dbReference type="PANTHER" id="PTHR10429">
    <property type="entry name" value="DNA-3-METHYLADENINE GLYCOSYLASE"/>
    <property type="match status" value="1"/>
</dbReference>
<dbReference type="NCBIfam" id="TIGR00567">
    <property type="entry name" value="3mg"/>
    <property type="match status" value="1"/>
</dbReference>
<sequence>MPKNFFYRHSRLVAPDLIGCYLINKNNEKDKFKGMIVETEAYSQEEESCHGYRKITKSNKSLFGKPGTFYIYKSYGIHHCLNIVTDKENFASGVLIRSVFIPNKSERLASGPGLVTKTFGIDISLDSLEVLNNNFLWISQRESILKQKDIIQTTRIGISKAKNIKWRWYLKNSRSVSKRLKGDRSPKFK</sequence>
<keyword evidence="4 5" id="KW-0234">DNA repair</keyword>
<dbReference type="InterPro" id="IPR003180">
    <property type="entry name" value="MPG"/>
</dbReference>
<dbReference type="InterPro" id="IPR036995">
    <property type="entry name" value="MPG_sf"/>
</dbReference>
<evidence type="ECO:0000256" key="3">
    <source>
        <dbReference type="ARBA" id="ARBA00022801"/>
    </source>
</evidence>
<reference evidence="6" key="1">
    <citation type="journal article" date="2021" name="Front. Mar. Sci.">
        <title>Genomes of Diverse Isolates of Prochlorococcus High-Light-Adapted Clade II in the Western Pacific Ocean.</title>
        <authorList>
            <person name="Yan W."/>
            <person name="Feng X."/>
            <person name="Zhang W."/>
            <person name="Nawaz M.Z."/>
            <person name="Luo T."/>
            <person name="Zhang R."/>
            <person name="Jiao N."/>
        </authorList>
    </citation>
    <scope>NUCLEOTIDE SEQUENCE</scope>
    <source>
        <strain evidence="6">CUG1433</strain>
    </source>
</reference>
<keyword evidence="3 5" id="KW-0378">Hydrolase</keyword>
<dbReference type="GO" id="GO:0003905">
    <property type="term" value="F:alkylbase DNA N-glycosylase activity"/>
    <property type="evidence" value="ECO:0007669"/>
    <property type="project" value="InterPro"/>
</dbReference>
<dbReference type="Pfam" id="PF02245">
    <property type="entry name" value="Pur_DNA_glyco"/>
    <property type="match status" value="1"/>
</dbReference>
<evidence type="ECO:0000256" key="1">
    <source>
        <dbReference type="ARBA" id="ARBA00009232"/>
    </source>
</evidence>
<dbReference type="GO" id="GO:0006284">
    <property type="term" value="P:base-excision repair"/>
    <property type="evidence" value="ECO:0007669"/>
    <property type="project" value="InterPro"/>
</dbReference>
<gene>
    <name evidence="6" type="ORF">JJ842_04010</name>
</gene>
<evidence type="ECO:0000256" key="4">
    <source>
        <dbReference type="ARBA" id="ARBA00023204"/>
    </source>
</evidence>
<name>A0A9D9G332_PROMR</name>
<comment type="similarity">
    <text evidence="1 5">Belongs to the DNA glycosylase MPG family.</text>
</comment>
<dbReference type="SUPFAM" id="SSF50486">
    <property type="entry name" value="FMT C-terminal domain-like"/>
    <property type="match status" value="1"/>
</dbReference>
<accession>A0A9D9G332</accession>
<dbReference type="Proteomes" id="UP000668060">
    <property type="component" value="Unassembled WGS sequence"/>
</dbReference>
<dbReference type="GO" id="GO:0003677">
    <property type="term" value="F:DNA binding"/>
    <property type="evidence" value="ECO:0007669"/>
    <property type="project" value="InterPro"/>
</dbReference>
<evidence type="ECO:0000313" key="6">
    <source>
        <dbReference type="EMBL" id="MBO6971073.1"/>
    </source>
</evidence>
<dbReference type="InterPro" id="IPR011034">
    <property type="entry name" value="Formyl_transferase-like_C_sf"/>
</dbReference>